<dbReference type="EMBL" id="JAMRXG010000003">
    <property type="protein sequence ID" value="MCM6773730.1"/>
    <property type="molecule type" value="Genomic_DNA"/>
</dbReference>
<sequence>MTWTVPEVDRPEPPGIGAERAMVQTWLDHHRMTLLRKCEGLDAEQLRLRSAEPSELSLLGLIRHLTDVERTWFRKRVCGEDVPDLYWTEADQDADFHAVADADAAAAVAVFREEIAACDKAVAELALDHTFVHPRTGETMSLRWVYLHMIEEYARHNGHADLLRERIDGVTGE</sequence>
<dbReference type="RefSeq" id="WP_251910784.1">
    <property type="nucleotide sequence ID" value="NZ_JAMRXG010000003.1"/>
</dbReference>
<name>A0A9X2E6I9_9NOCA</name>
<proteinExistence type="predicted"/>
<dbReference type="Gene3D" id="1.20.120.450">
    <property type="entry name" value="dinb family like domain"/>
    <property type="match status" value="1"/>
</dbReference>
<dbReference type="InterPro" id="IPR007061">
    <property type="entry name" value="MST-like"/>
</dbReference>
<gene>
    <name evidence="1" type="ORF">NDR86_09630</name>
</gene>
<dbReference type="AlphaFoldDB" id="A0A9X2E6I9"/>
<accession>A0A9X2E6I9</accession>
<dbReference type="Pfam" id="PF04978">
    <property type="entry name" value="MST"/>
    <property type="match status" value="1"/>
</dbReference>
<organism evidence="1 2">
    <name type="scientific">Nocardia pulmonis</name>
    <dbReference type="NCBI Taxonomy" id="2951408"/>
    <lineage>
        <taxon>Bacteria</taxon>
        <taxon>Bacillati</taxon>
        <taxon>Actinomycetota</taxon>
        <taxon>Actinomycetes</taxon>
        <taxon>Mycobacteriales</taxon>
        <taxon>Nocardiaceae</taxon>
        <taxon>Nocardia</taxon>
    </lineage>
</organism>
<reference evidence="1" key="1">
    <citation type="submission" date="2022-06" db="EMBL/GenBank/DDBJ databases">
        <title>Novel species in genus nocardia.</title>
        <authorList>
            <person name="Li F."/>
        </authorList>
    </citation>
    <scope>NUCLEOTIDE SEQUENCE</scope>
    <source>
        <strain evidence="1">CDC141</strain>
    </source>
</reference>
<evidence type="ECO:0000313" key="2">
    <source>
        <dbReference type="Proteomes" id="UP001139157"/>
    </source>
</evidence>
<evidence type="ECO:0000313" key="1">
    <source>
        <dbReference type="EMBL" id="MCM6773730.1"/>
    </source>
</evidence>
<protein>
    <submittedName>
        <fullName evidence="1">DinB family protein</fullName>
    </submittedName>
</protein>
<comment type="caution">
    <text evidence="1">The sequence shown here is derived from an EMBL/GenBank/DDBJ whole genome shotgun (WGS) entry which is preliminary data.</text>
</comment>
<dbReference type="SUPFAM" id="SSF109854">
    <property type="entry name" value="DinB/YfiT-like putative metalloenzymes"/>
    <property type="match status" value="1"/>
</dbReference>
<keyword evidence="2" id="KW-1185">Reference proteome</keyword>
<dbReference type="InterPro" id="IPR034660">
    <property type="entry name" value="DinB/YfiT-like"/>
</dbReference>
<dbReference type="Proteomes" id="UP001139157">
    <property type="component" value="Unassembled WGS sequence"/>
</dbReference>